<protein>
    <submittedName>
        <fullName evidence="2">Uncharacterized protein</fullName>
    </submittedName>
</protein>
<evidence type="ECO:0000313" key="2">
    <source>
        <dbReference type="EMBL" id="AYM76460.1"/>
    </source>
</evidence>
<accession>A0A3G2E9G1</accession>
<dbReference type="EMBL" id="CP033019">
    <property type="protein sequence ID" value="AYM76460.1"/>
    <property type="molecule type" value="Genomic_DNA"/>
</dbReference>
<dbReference type="RefSeq" id="WP_121669395.1">
    <property type="nucleotide sequence ID" value="NZ_CP033019.1"/>
</dbReference>
<sequence>MKLRHLLAIPMLLAAQAAHAQDRTADPLAPLAQCINRSQFQFKTQDRLPASATTRVVKMAAGERRVSTADGYRLMLFRKSSLPLANLKIERSAAGQFAADRETIVAQMQEMSASSKPPNQVPLETDARQGVEVLGLNNASIAETPGIISFYTLLHAASGTVASAYVLNQPADPRDFATDAQYQALRDQFIASLANCMADPAQ</sequence>
<feature type="chain" id="PRO_5018092118" evidence="1">
    <location>
        <begin position="21"/>
        <end position="202"/>
    </location>
</feature>
<reference evidence="2 3" key="1">
    <citation type="submission" date="2018-10" db="EMBL/GenBank/DDBJ databases">
        <title>Effects of UV and annual dynamics of microbial communities in freshwater RAS systems.</title>
        <authorList>
            <person name="Bekkelund A.K."/>
            <person name="Hansen B.R."/>
            <person name="Stokken H."/>
            <person name="Eriksen B.F."/>
            <person name="Kashulin N.A."/>
        </authorList>
    </citation>
    <scope>NUCLEOTIDE SEQUENCE [LARGE SCALE GENOMIC DNA]</scope>
    <source>
        <strain evidence="2 3">BHSEK</strain>
    </source>
</reference>
<evidence type="ECO:0000313" key="3">
    <source>
        <dbReference type="Proteomes" id="UP000279594"/>
    </source>
</evidence>
<keyword evidence="3" id="KW-1185">Reference proteome</keyword>
<keyword evidence="1" id="KW-0732">Signal</keyword>
<organism evidence="2 3">
    <name type="scientific">Janthinobacterium agaricidamnosum</name>
    <dbReference type="NCBI Taxonomy" id="55508"/>
    <lineage>
        <taxon>Bacteria</taxon>
        <taxon>Pseudomonadati</taxon>
        <taxon>Pseudomonadota</taxon>
        <taxon>Betaproteobacteria</taxon>
        <taxon>Burkholderiales</taxon>
        <taxon>Oxalobacteraceae</taxon>
        <taxon>Janthinobacterium</taxon>
    </lineage>
</organism>
<evidence type="ECO:0000256" key="1">
    <source>
        <dbReference type="SAM" id="SignalP"/>
    </source>
</evidence>
<feature type="signal peptide" evidence="1">
    <location>
        <begin position="1"/>
        <end position="20"/>
    </location>
</feature>
<name>A0A3G2E9G1_9BURK</name>
<dbReference type="AlphaFoldDB" id="A0A3G2E9G1"/>
<dbReference type="Proteomes" id="UP000279594">
    <property type="component" value="Chromosome"/>
</dbReference>
<proteinExistence type="predicted"/>
<gene>
    <name evidence="2" type="ORF">D9M09_12150</name>
</gene>